<dbReference type="Pfam" id="PF13715">
    <property type="entry name" value="CarbopepD_reg_2"/>
    <property type="match status" value="1"/>
</dbReference>
<sequence>MTNAVYIPHAMDPVARIVPKKIAILGACFRTLDYQRRNWLFTILNLICCNKKFNPVFGMNKFIFIIVLLFSCKVLNAQISGVIIDEKKQPVEFATIRLYQIPDSVLIASTVSNNKGYFSFPNTASQQLTLKISSVGYETIHLAAKTHQEIILKRYSEGLQEVVISAREIETFGSKDKLLIPQSLKERASSALAALGEMPQFQLNRISNILQTTDRQNIFILIDGIQANENDLMALPAKKIRRVEYFTQPPARFANKNVGAVLSVFTIKEKDSGFNCFINTVNSFTTGYGTNTINAKWYTPKHQIALSYFIDYRNLNDNRINKTYEYEIDHAKFSSKLQGLPGTYKGEYHIIGADYMFRPDDNQLFSAKVRYRLNPGQESHQQTATTKFGTGIIQQGYSAKKLKSNYDAISLDLYYNRKLKNNQELTANFVGSYFDSKSDNQIFQENSDNTLTYRYNNNLRNYSNSIISELLYNKSFSNENISIGARYFYKQLRQTYNENTRSTMEQQVCYIYSNLAGKLKNLHYTIGVGIEHSIQDNREMKAKHYTVFKPSFSASYQIGHSSSIRLNSLILSNVPDISQLTIHPVYLNYQYYSVGNPHLHPYYTFYNRLQYQLSLPTFYMSAAIRHSYLRRPYMTLFESRDVEIVKTLEHFKHTSYTAADLSLQWLPFPFLKIQPFATIVYTSAIKPDGTSLSEWSKYFSITASITYKEFSILGNVGSSVTDLLGDVTEKKKAYVFSELSYSKNNVYVALQYIHNPKPSTIYSNNSLMNFKEETIWNNFQNLFAINFRYNFTIGRKKSINGSTKLNNQDNVSGLTNDATAK</sequence>
<keyword evidence="1" id="KW-1133">Transmembrane helix</keyword>
<dbReference type="Proteomes" id="UP000004597">
    <property type="component" value="Unassembled WGS sequence"/>
</dbReference>
<dbReference type="HOGENOM" id="CLU_019825_0_1_10"/>
<evidence type="ECO:0000259" key="2">
    <source>
        <dbReference type="Pfam" id="PF14905"/>
    </source>
</evidence>
<dbReference type="SUPFAM" id="SSF56935">
    <property type="entry name" value="Porins"/>
    <property type="match status" value="1"/>
</dbReference>
<dbReference type="AlphaFoldDB" id="G6AIZ5"/>
<dbReference type="Gene3D" id="2.60.40.1120">
    <property type="entry name" value="Carboxypeptidase-like, regulatory domain"/>
    <property type="match status" value="1"/>
</dbReference>
<name>G6AIZ5_9BACT</name>
<evidence type="ECO:0000313" key="4">
    <source>
        <dbReference type="Proteomes" id="UP000004597"/>
    </source>
</evidence>
<keyword evidence="1" id="KW-0472">Membrane</keyword>
<dbReference type="InterPro" id="IPR041700">
    <property type="entry name" value="OMP_b-brl_3"/>
</dbReference>
<evidence type="ECO:0000256" key="1">
    <source>
        <dbReference type="SAM" id="Phobius"/>
    </source>
</evidence>
<feature type="domain" description="Outer membrane protein beta-barrel" evidence="2">
    <location>
        <begin position="420"/>
        <end position="707"/>
    </location>
</feature>
<dbReference type="EMBL" id="AFXP01000024">
    <property type="protein sequence ID" value="EHG15199.1"/>
    <property type="molecule type" value="Genomic_DNA"/>
</dbReference>
<evidence type="ECO:0000313" key="3">
    <source>
        <dbReference type="EMBL" id="EHG15199.1"/>
    </source>
</evidence>
<comment type="caution">
    <text evidence="3">The sequence shown here is derived from an EMBL/GenBank/DDBJ whole genome shotgun (WGS) entry which is preliminary data.</text>
</comment>
<proteinExistence type="predicted"/>
<protein>
    <recommendedName>
        <fullName evidence="2">Outer membrane protein beta-barrel domain-containing protein</fullName>
    </recommendedName>
</protein>
<reference evidence="3 4" key="1">
    <citation type="submission" date="2011-10" db="EMBL/GenBank/DDBJ databases">
        <title>The Genome Sequence of Prevotella histicola F0411.</title>
        <authorList>
            <consortium name="The Broad Institute Genome Sequencing Platform"/>
            <person name="Earl A."/>
            <person name="Ward D."/>
            <person name="Feldgarden M."/>
            <person name="Gevers D."/>
            <person name="Izard J."/>
            <person name="Ganesan A."/>
            <person name="Blanton J.M."/>
            <person name="Baranova O.V."/>
            <person name="Tanner A.C."/>
            <person name="Mathney J.M.J."/>
            <person name="Dewhirst F.E."/>
            <person name="Young S.K."/>
            <person name="Zeng Q."/>
            <person name="Gargeya S."/>
            <person name="Fitzgerald M."/>
            <person name="Haas B."/>
            <person name="Abouelleil A."/>
            <person name="Alvarado L."/>
            <person name="Arachchi H.M."/>
            <person name="Berlin A."/>
            <person name="Brown A."/>
            <person name="Chapman S.B."/>
            <person name="Chen Z."/>
            <person name="Dunbar C."/>
            <person name="Freedman E."/>
            <person name="Gearin G."/>
            <person name="Gellesch M."/>
            <person name="Goldberg J."/>
            <person name="Griggs A."/>
            <person name="Gujja S."/>
            <person name="Heiman D."/>
            <person name="Howarth C."/>
            <person name="Larson L."/>
            <person name="Lui A."/>
            <person name="MacDonald P.J.P."/>
            <person name="Montmayeur A."/>
            <person name="Murphy C."/>
            <person name="Neiman D."/>
            <person name="Pearson M."/>
            <person name="Priest M."/>
            <person name="Roberts A."/>
            <person name="Saif S."/>
            <person name="Shea T."/>
            <person name="Shenoy N."/>
            <person name="Sisk P."/>
            <person name="Stolte C."/>
            <person name="Sykes S."/>
            <person name="Wortman J."/>
            <person name="Nusbaum C."/>
            <person name="Birren B."/>
        </authorList>
    </citation>
    <scope>NUCLEOTIDE SEQUENCE [LARGE SCALE GENOMIC DNA]</scope>
    <source>
        <strain evidence="3 4">F0411</strain>
    </source>
</reference>
<keyword evidence="4" id="KW-1185">Reference proteome</keyword>
<accession>G6AIZ5</accession>
<dbReference type="InterPro" id="IPR008969">
    <property type="entry name" value="CarboxyPept-like_regulatory"/>
</dbReference>
<gene>
    <name evidence="3" type="ORF">HMPREF9138_02072</name>
</gene>
<feature type="transmembrane region" description="Helical" evidence="1">
    <location>
        <begin position="62"/>
        <end position="84"/>
    </location>
</feature>
<keyword evidence="1" id="KW-0812">Transmembrane</keyword>
<organism evidence="3 4">
    <name type="scientific">Prevotella histicola F0411</name>
    <dbReference type="NCBI Taxonomy" id="857291"/>
    <lineage>
        <taxon>Bacteria</taxon>
        <taxon>Pseudomonadati</taxon>
        <taxon>Bacteroidota</taxon>
        <taxon>Bacteroidia</taxon>
        <taxon>Bacteroidales</taxon>
        <taxon>Prevotellaceae</taxon>
        <taxon>Prevotella</taxon>
    </lineage>
</organism>
<dbReference type="SUPFAM" id="SSF49464">
    <property type="entry name" value="Carboxypeptidase regulatory domain-like"/>
    <property type="match status" value="1"/>
</dbReference>
<dbReference type="Pfam" id="PF14905">
    <property type="entry name" value="OMP_b-brl_3"/>
    <property type="match status" value="1"/>
</dbReference>
<dbReference type="PATRIC" id="fig|857291.3.peg.2068"/>
<dbReference type="STRING" id="857291.HMPREF9138_02072"/>